<evidence type="ECO:0000256" key="3">
    <source>
        <dbReference type="ARBA" id="ARBA00022723"/>
    </source>
</evidence>
<keyword evidence="9" id="KW-1185">Reference proteome</keyword>
<dbReference type="GO" id="GO:0046872">
    <property type="term" value="F:metal ion binding"/>
    <property type="evidence" value="ECO:0007669"/>
    <property type="project" value="UniProtKB-KW"/>
</dbReference>
<organism evidence="8 9">
    <name type="scientific">Hansschlegelia plantiphila</name>
    <dbReference type="NCBI Taxonomy" id="374655"/>
    <lineage>
        <taxon>Bacteria</taxon>
        <taxon>Pseudomonadati</taxon>
        <taxon>Pseudomonadota</taxon>
        <taxon>Alphaproteobacteria</taxon>
        <taxon>Hyphomicrobiales</taxon>
        <taxon>Methylopilaceae</taxon>
        <taxon>Hansschlegelia</taxon>
    </lineage>
</organism>
<dbReference type="Proteomes" id="UP001143372">
    <property type="component" value="Unassembled WGS sequence"/>
</dbReference>
<protein>
    <submittedName>
        <fullName evidence="8">Phenylacetaldoxime dehydratase</fullName>
    </submittedName>
</protein>
<feature type="region of interest" description="Disordered" evidence="7">
    <location>
        <begin position="1"/>
        <end position="30"/>
    </location>
</feature>
<dbReference type="EMBL" id="BSFI01000008">
    <property type="protein sequence ID" value="GLK68930.1"/>
    <property type="molecule type" value="Genomic_DNA"/>
</dbReference>
<evidence type="ECO:0000256" key="4">
    <source>
        <dbReference type="ARBA" id="ARBA00023004"/>
    </source>
</evidence>
<dbReference type="AlphaFoldDB" id="A0A9W6J467"/>
<name>A0A9W6J467_9HYPH</name>
<accession>A0A9W6J467</accession>
<reference evidence="8" key="2">
    <citation type="submission" date="2023-01" db="EMBL/GenBank/DDBJ databases">
        <authorList>
            <person name="Sun Q."/>
            <person name="Evtushenko L."/>
        </authorList>
    </citation>
    <scope>NUCLEOTIDE SEQUENCE</scope>
    <source>
        <strain evidence="8">VKM B-2347</strain>
    </source>
</reference>
<evidence type="ECO:0000313" key="9">
    <source>
        <dbReference type="Proteomes" id="UP001143372"/>
    </source>
</evidence>
<comment type="similarity">
    <text evidence="6">Belongs to the heme-containing dehydratase family.</text>
</comment>
<dbReference type="GO" id="GO:0016829">
    <property type="term" value="F:lyase activity"/>
    <property type="evidence" value="ECO:0007669"/>
    <property type="project" value="UniProtKB-KW"/>
</dbReference>
<sequence length="345" mass="37979">MDSAIAPHLRCPRTRPRGVGDGHVPPAPAWSARAQEPLGQAVIGYFGVQFRSDDAPAARTAFEALLDCLNAADGPARRDLAQYDDAAGFQNLIAVSYWDAPSSYARWRDSARVAGWWDAARRAPGPLGYFREVLSPSAERLETIFSSDQRLEGLGALMGGVSDEIEEHGYWGSMRDRLPLAQTDGLDGDGALVPTTDPDGRGRRVAGGRNLVVIRSGQDWSETRGDERRLYLDDIEPTLRAGMDYLRDRGLEAGCFCNRYVQMIDETLRPIEKSFGVSHWRSLADLEQWSASHPTHLAIFGVFMQVVSDLKDLKLHHEVCVLEPAAQDYEYVNCHPGTGLLGAIG</sequence>
<gene>
    <name evidence="8" type="ORF">GCM10008179_25680</name>
</gene>
<comment type="caution">
    <text evidence="8">The sequence shown here is derived from an EMBL/GenBank/DDBJ whole genome shotgun (WGS) entry which is preliminary data.</text>
</comment>
<proteinExistence type="inferred from homology"/>
<keyword evidence="3" id="KW-0479">Metal-binding</keyword>
<evidence type="ECO:0000256" key="5">
    <source>
        <dbReference type="ARBA" id="ARBA00023239"/>
    </source>
</evidence>
<keyword evidence="5" id="KW-0456">Lyase</keyword>
<dbReference type="Pfam" id="PF13816">
    <property type="entry name" value="Dehydratase_hem"/>
    <property type="match status" value="1"/>
</dbReference>
<comment type="cofactor">
    <cofactor evidence="1">
        <name>heme b</name>
        <dbReference type="ChEBI" id="CHEBI:60344"/>
    </cofactor>
</comment>
<dbReference type="RefSeq" id="WP_271169144.1">
    <property type="nucleotide sequence ID" value="NZ_BSFI01000008.1"/>
</dbReference>
<evidence type="ECO:0000256" key="7">
    <source>
        <dbReference type="SAM" id="MobiDB-lite"/>
    </source>
</evidence>
<evidence type="ECO:0000256" key="6">
    <source>
        <dbReference type="ARBA" id="ARBA00034312"/>
    </source>
</evidence>
<evidence type="ECO:0000256" key="2">
    <source>
        <dbReference type="ARBA" id="ARBA00022617"/>
    </source>
</evidence>
<evidence type="ECO:0000256" key="1">
    <source>
        <dbReference type="ARBA" id="ARBA00001970"/>
    </source>
</evidence>
<keyword evidence="2" id="KW-0349">Heme</keyword>
<dbReference type="InterPro" id="IPR025702">
    <property type="entry name" value="OXD"/>
</dbReference>
<reference evidence="8" key="1">
    <citation type="journal article" date="2014" name="Int. J. Syst. Evol. Microbiol.">
        <title>Complete genome sequence of Corynebacterium casei LMG S-19264T (=DSM 44701T), isolated from a smear-ripened cheese.</title>
        <authorList>
            <consortium name="US DOE Joint Genome Institute (JGI-PGF)"/>
            <person name="Walter F."/>
            <person name="Albersmeier A."/>
            <person name="Kalinowski J."/>
            <person name="Ruckert C."/>
        </authorList>
    </citation>
    <scope>NUCLEOTIDE SEQUENCE</scope>
    <source>
        <strain evidence="8">VKM B-2347</strain>
    </source>
</reference>
<keyword evidence="4" id="KW-0408">Iron</keyword>
<evidence type="ECO:0000313" key="8">
    <source>
        <dbReference type="EMBL" id="GLK68930.1"/>
    </source>
</evidence>